<feature type="domain" description="Right handed beta helix" evidence="5">
    <location>
        <begin position="261"/>
        <end position="429"/>
    </location>
</feature>
<dbReference type="Pfam" id="PF13229">
    <property type="entry name" value="Beta_helix"/>
    <property type="match status" value="1"/>
</dbReference>
<dbReference type="InterPro" id="IPR049169">
    <property type="entry name" value="Glyco_hydro_120_ins"/>
</dbReference>
<proteinExistence type="predicted"/>
<evidence type="ECO:0000256" key="2">
    <source>
        <dbReference type="ARBA" id="ARBA00022525"/>
    </source>
</evidence>
<dbReference type="InterPro" id="IPR011050">
    <property type="entry name" value="Pectin_lyase_fold/virulence"/>
</dbReference>
<organism evidence="7 8">
    <name type="scientific">Bifidobacterium catulorum</name>
    <dbReference type="NCBI Taxonomy" id="1630173"/>
    <lineage>
        <taxon>Bacteria</taxon>
        <taxon>Bacillati</taxon>
        <taxon>Actinomycetota</taxon>
        <taxon>Actinomycetes</taxon>
        <taxon>Bifidobacteriales</taxon>
        <taxon>Bifidobacteriaceae</taxon>
        <taxon>Bifidobacterium</taxon>
    </lineage>
</organism>
<keyword evidence="3" id="KW-0732">Signal</keyword>
<dbReference type="InterPro" id="IPR013780">
    <property type="entry name" value="Glyco_hydro_b"/>
</dbReference>
<accession>A0A2U2MSQ7</accession>
<dbReference type="Proteomes" id="UP000245753">
    <property type="component" value="Unassembled WGS sequence"/>
</dbReference>
<dbReference type="RefSeq" id="WP_109137293.1">
    <property type="nucleotide sequence ID" value="NZ_QFFN01000011.1"/>
</dbReference>
<keyword evidence="2" id="KW-0964">Secreted</keyword>
<dbReference type="SUPFAM" id="SSF51126">
    <property type="entry name" value="Pectin lyase-like"/>
    <property type="match status" value="1"/>
</dbReference>
<evidence type="ECO:0000256" key="4">
    <source>
        <dbReference type="SAM" id="MobiDB-lite"/>
    </source>
</evidence>
<feature type="domain" description="Glycoside hydrolase 120 insertion" evidence="6">
    <location>
        <begin position="88"/>
        <end position="210"/>
    </location>
</feature>
<protein>
    <submittedName>
        <fullName evidence="7">Uncharacterized protein</fullName>
    </submittedName>
</protein>
<dbReference type="InterPro" id="IPR052052">
    <property type="entry name" value="Polysaccharide_Lyase_9"/>
</dbReference>
<dbReference type="Pfam" id="PF21258">
    <property type="entry name" value="Glyco_hydro_120_ins"/>
    <property type="match status" value="1"/>
</dbReference>
<dbReference type="GO" id="GO:0016837">
    <property type="term" value="F:carbon-oxygen lyase activity, acting on polysaccharides"/>
    <property type="evidence" value="ECO:0007669"/>
    <property type="project" value="TreeGrafter"/>
</dbReference>
<dbReference type="Gene3D" id="2.160.20.10">
    <property type="entry name" value="Single-stranded right-handed beta-helix, Pectin lyase-like"/>
    <property type="match status" value="1"/>
</dbReference>
<dbReference type="Gene3D" id="2.60.40.1180">
    <property type="entry name" value="Golgi alpha-mannosidase II"/>
    <property type="match status" value="1"/>
</dbReference>
<feature type="region of interest" description="Disordered" evidence="4">
    <location>
        <begin position="1"/>
        <end position="28"/>
    </location>
</feature>
<dbReference type="OrthoDB" id="9765222at2"/>
<dbReference type="GO" id="GO:0005576">
    <property type="term" value="C:extracellular region"/>
    <property type="evidence" value="ECO:0007669"/>
    <property type="project" value="UniProtKB-SubCell"/>
</dbReference>
<evidence type="ECO:0000256" key="3">
    <source>
        <dbReference type="ARBA" id="ARBA00022729"/>
    </source>
</evidence>
<evidence type="ECO:0000259" key="5">
    <source>
        <dbReference type="Pfam" id="PF13229"/>
    </source>
</evidence>
<dbReference type="EMBL" id="QFFN01000011">
    <property type="protein sequence ID" value="PWG59875.1"/>
    <property type="molecule type" value="Genomic_DNA"/>
</dbReference>
<evidence type="ECO:0000256" key="1">
    <source>
        <dbReference type="ARBA" id="ARBA00004613"/>
    </source>
</evidence>
<dbReference type="InterPro" id="IPR039448">
    <property type="entry name" value="Beta_helix"/>
</dbReference>
<gene>
    <name evidence="7" type="ORF">DF200_05525</name>
</gene>
<comment type="caution">
    <text evidence="7">The sequence shown here is derived from an EMBL/GenBank/DDBJ whole genome shotgun (WGS) entry which is preliminary data.</text>
</comment>
<dbReference type="PANTHER" id="PTHR40088">
    <property type="entry name" value="PECTATE LYASE (EUROFUNG)"/>
    <property type="match status" value="1"/>
</dbReference>
<dbReference type="AlphaFoldDB" id="A0A2U2MSQ7"/>
<name>A0A2U2MSQ7_9BIFI</name>
<comment type="subcellular location">
    <subcellularLocation>
        <location evidence="1">Secreted</location>
    </subcellularLocation>
</comment>
<dbReference type="PANTHER" id="PTHR40088:SF2">
    <property type="entry name" value="SECRETED SUGAR HYDROLASE"/>
    <property type="match status" value="1"/>
</dbReference>
<reference evidence="7 8" key="1">
    <citation type="journal article" date="2018" name="Int. J. Syst. Evol. Microbiol.">
        <title>Bifidobacterium catulorum sp. nov., a novel taxon from the faeces of the baby common marmoset (Callithrix jacchus).</title>
        <authorList>
            <person name="Modesto M."/>
            <person name="Michelini S."/>
            <person name="Oki K."/>
            <person name="Biavati B."/>
            <person name="Watanabe K."/>
            <person name="Mattarelli P."/>
        </authorList>
    </citation>
    <scope>NUCLEOTIDE SEQUENCE [LARGE SCALE GENOMIC DNA]</scope>
    <source>
        <strain evidence="7 8">MRM 8.19</strain>
    </source>
</reference>
<evidence type="ECO:0000313" key="8">
    <source>
        <dbReference type="Proteomes" id="UP000245753"/>
    </source>
</evidence>
<dbReference type="InterPro" id="IPR012334">
    <property type="entry name" value="Pectin_lyas_fold"/>
</dbReference>
<sequence>MTHSLQRGRELHVRAGVPESRQDGSKEAPFATIQQAADIARPYDTVVVHDGIYRENVNPKRGGFRDDARITYTVAEGEHAVIKGSEIVEEWENVEGTVWHARIPNMVFGDFNPYDTALEGDWLEQPSNWKPSLGDVYLNGRSLYEAPDLDAVIRAERRETGPGPDWMEIPLTIPRADETIFQWYAKVEDNHTDIWANFHEFDPNRETVEINVRKECFYPQRTGIDYITVRGFEMAQAACPWAPPTGDQPGLIGPHWSRGWIIEGNDIHDAKCSAVSLGKEYSTGDNEAFRWDLKPGYQCQLETVFRARHIGWDKEHVGSHIVRNNTIHDCGQNGVVGHLGCVFSTIENNEIYNIGTKYEYFGHEIAGIKLHAAIDVQLRSNRIHDCTLGTWLDWQAQGTRVSSNVYYANVRDFMIEVTHGPCLFDNNVFASPYNFDNMAWGSAFVHNLFLGSTRKRDVRNRFTPYHLPHSTQILGTACVYGNDERFYQNIFAAPKVLPGNDTRDTSVYDGAPTSHEEFTRRVHDQGIGDLEIFETIPEAMYVDGNAYLNGTHPFDREEHSYSSSKDPRAAVVTDEDGSLWCELILDETIDVETTVIDTATLGAPRIVGEAYENPDGSPIVVDHDINGEPRNEHPVPGPFSTLQTGMNRIRLA</sequence>
<evidence type="ECO:0000313" key="7">
    <source>
        <dbReference type="EMBL" id="PWG59875.1"/>
    </source>
</evidence>
<evidence type="ECO:0000259" key="6">
    <source>
        <dbReference type="Pfam" id="PF21258"/>
    </source>
</evidence>
<keyword evidence="8" id="KW-1185">Reference proteome</keyword>